<proteinExistence type="predicted"/>
<accession>A0A8X6F7T1</accession>
<protein>
    <submittedName>
        <fullName evidence="2">Uncharacterized protein</fullName>
    </submittedName>
</protein>
<reference evidence="2" key="1">
    <citation type="submission" date="2020-07" db="EMBL/GenBank/DDBJ databases">
        <title>Multicomponent nature underlies the extraordinary mechanical properties of spider dragline silk.</title>
        <authorList>
            <person name="Kono N."/>
            <person name="Nakamura H."/>
            <person name="Mori M."/>
            <person name="Yoshida Y."/>
            <person name="Ohtoshi R."/>
            <person name="Malay A.D."/>
            <person name="Moran D.A.P."/>
            <person name="Tomita M."/>
            <person name="Numata K."/>
            <person name="Arakawa K."/>
        </authorList>
    </citation>
    <scope>NUCLEOTIDE SEQUENCE</scope>
</reference>
<evidence type="ECO:0000256" key="1">
    <source>
        <dbReference type="SAM" id="Phobius"/>
    </source>
</evidence>
<dbReference type="Proteomes" id="UP000887116">
    <property type="component" value="Unassembled WGS sequence"/>
</dbReference>
<evidence type="ECO:0000313" key="3">
    <source>
        <dbReference type="Proteomes" id="UP000887116"/>
    </source>
</evidence>
<gene>
    <name evidence="2" type="ORF">TNCT_85381</name>
</gene>
<organism evidence="2 3">
    <name type="scientific">Trichonephila clavata</name>
    <name type="common">Joro spider</name>
    <name type="synonym">Nephila clavata</name>
    <dbReference type="NCBI Taxonomy" id="2740835"/>
    <lineage>
        <taxon>Eukaryota</taxon>
        <taxon>Metazoa</taxon>
        <taxon>Ecdysozoa</taxon>
        <taxon>Arthropoda</taxon>
        <taxon>Chelicerata</taxon>
        <taxon>Arachnida</taxon>
        <taxon>Araneae</taxon>
        <taxon>Araneomorphae</taxon>
        <taxon>Entelegynae</taxon>
        <taxon>Araneoidea</taxon>
        <taxon>Nephilidae</taxon>
        <taxon>Trichonephila</taxon>
    </lineage>
</organism>
<dbReference type="EMBL" id="BMAO01021141">
    <property type="protein sequence ID" value="GFQ72056.1"/>
    <property type="molecule type" value="Genomic_DNA"/>
</dbReference>
<keyword evidence="1" id="KW-0472">Membrane</keyword>
<keyword evidence="1" id="KW-1133">Transmembrane helix</keyword>
<evidence type="ECO:0000313" key="2">
    <source>
        <dbReference type="EMBL" id="GFQ72056.1"/>
    </source>
</evidence>
<comment type="caution">
    <text evidence="2">The sequence shown here is derived from an EMBL/GenBank/DDBJ whole genome shotgun (WGS) entry which is preliminary data.</text>
</comment>
<keyword evidence="3" id="KW-1185">Reference proteome</keyword>
<name>A0A8X6F7T1_TRICU</name>
<keyword evidence="1" id="KW-0812">Transmembrane</keyword>
<sequence length="114" mass="12465">MLTTASSGCNNVIVLSDIAFIATRSASLEAYFYNGPLIAIFVLALVAAVSSSVIPLYNHYALLDDYGLELGNYGYPGFEYGTYGYPSLVYGSYGYEDNGYGTYGYPGLGYRRYF</sequence>
<dbReference type="OrthoDB" id="10460041at2759"/>
<feature type="transmembrane region" description="Helical" evidence="1">
    <location>
        <begin position="37"/>
        <end position="57"/>
    </location>
</feature>
<dbReference type="AlphaFoldDB" id="A0A8X6F7T1"/>